<dbReference type="SUPFAM" id="SSF53756">
    <property type="entry name" value="UDP-Glycosyltransferase/glycogen phosphorylase"/>
    <property type="match status" value="1"/>
</dbReference>
<dbReference type="GO" id="GO:0016853">
    <property type="term" value="F:isomerase activity"/>
    <property type="evidence" value="ECO:0007669"/>
    <property type="project" value="UniProtKB-KW"/>
</dbReference>
<dbReference type="InterPro" id="IPR003331">
    <property type="entry name" value="UDP_GlcNAc_Epimerase_2_dom"/>
</dbReference>
<dbReference type="Proteomes" id="UP000245667">
    <property type="component" value="Unassembled WGS sequence"/>
</dbReference>
<protein>
    <submittedName>
        <fullName evidence="3">UDP-GlcNAc3NAcA epimerase</fullName>
    </submittedName>
</protein>
<comment type="caution">
    <text evidence="3">The sequence shown here is derived from an EMBL/GenBank/DDBJ whole genome shotgun (WGS) entry which is preliminary data.</text>
</comment>
<dbReference type="RefSeq" id="WP_223308300.1">
    <property type="nucleotide sequence ID" value="NZ_JACWLN010000002.1"/>
</dbReference>
<dbReference type="InterPro" id="IPR029767">
    <property type="entry name" value="WecB-like"/>
</dbReference>
<reference evidence="3 4" key="1">
    <citation type="submission" date="2018-05" db="EMBL/GenBank/DDBJ databases">
        <title>Genomic Encyclopedia of Archaeal and Bacterial Type Strains, Phase II (KMG-II): from individual species to whole genera.</title>
        <authorList>
            <person name="Goeker M."/>
        </authorList>
    </citation>
    <scope>NUCLEOTIDE SEQUENCE [LARGE SCALE GENOMIC DNA]</scope>
    <source>
        <strain evidence="3 4">DSM 23514</strain>
    </source>
</reference>
<proteinExistence type="inferred from homology"/>
<comment type="similarity">
    <text evidence="1">Belongs to the UDP-N-acetylglucosamine 2-epimerase family.</text>
</comment>
<accession>A0A316E5W6</accession>
<dbReference type="PANTHER" id="PTHR43174">
    <property type="entry name" value="UDP-N-ACETYLGLUCOSAMINE 2-EPIMERASE"/>
    <property type="match status" value="1"/>
</dbReference>
<evidence type="ECO:0000256" key="1">
    <source>
        <dbReference type="RuleBase" id="RU003513"/>
    </source>
</evidence>
<keyword evidence="1" id="KW-0413">Isomerase</keyword>
<dbReference type="PANTHER" id="PTHR43174:SF1">
    <property type="entry name" value="UDP-N-ACETYLGLUCOSAMINE 2-EPIMERASE"/>
    <property type="match status" value="1"/>
</dbReference>
<dbReference type="AlphaFoldDB" id="A0A316E5W6"/>
<dbReference type="EMBL" id="QGGQ01000001">
    <property type="protein sequence ID" value="PWK25466.1"/>
    <property type="molecule type" value="Genomic_DNA"/>
</dbReference>
<dbReference type="Gene3D" id="3.40.50.2000">
    <property type="entry name" value="Glycogen Phosphorylase B"/>
    <property type="match status" value="1"/>
</dbReference>
<evidence type="ECO:0000313" key="3">
    <source>
        <dbReference type="EMBL" id="PWK25466.1"/>
    </source>
</evidence>
<evidence type="ECO:0000259" key="2">
    <source>
        <dbReference type="Pfam" id="PF02350"/>
    </source>
</evidence>
<organism evidence="3 4">
    <name type="scientific">Maribacter polysiphoniae</name>
    <dbReference type="NCBI Taxonomy" id="429344"/>
    <lineage>
        <taxon>Bacteria</taxon>
        <taxon>Pseudomonadati</taxon>
        <taxon>Bacteroidota</taxon>
        <taxon>Flavobacteriia</taxon>
        <taxon>Flavobacteriales</taxon>
        <taxon>Flavobacteriaceae</taxon>
        <taxon>Maribacter</taxon>
    </lineage>
</organism>
<gene>
    <name evidence="3" type="ORF">LX92_00205</name>
</gene>
<dbReference type="Pfam" id="PF02350">
    <property type="entry name" value="Epimerase_2"/>
    <property type="match status" value="1"/>
</dbReference>
<name>A0A316E5W6_9FLAO</name>
<feature type="domain" description="UDP-N-acetylglucosamine 2-epimerase" evidence="2">
    <location>
        <begin position="31"/>
        <end position="227"/>
    </location>
</feature>
<evidence type="ECO:0000313" key="4">
    <source>
        <dbReference type="Proteomes" id="UP000245667"/>
    </source>
</evidence>
<sequence>MKIITIDGARPQFVKAADVSRAIFRYNEVNDAKIQEIIEHTGQHFDRNMSEVFFNQMDIPKPHYNLDLKSLSHGTMKGKMLAKTEEVLVAEKPYWVLVYSNTNATTAGGLAAKKIHIKVAHREAGFRSFNMLRPQEVNRILTDHISDTLFCSTQTAIDNLKNEGYSNIEIKQVHCGDVMYDAALFHTKDAAKPKSEIELGDFVLSTIHRQENTDDPDSLASIFDALGGDCNKNHGCTTIASKNN</sequence>